<evidence type="ECO:0000256" key="1">
    <source>
        <dbReference type="SAM" id="MobiDB-lite"/>
    </source>
</evidence>
<dbReference type="HOGENOM" id="CLU_198294_0_0_3"/>
<dbReference type="OrthoDB" id="495857at2"/>
<feature type="region of interest" description="Disordered" evidence="1">
    <location>
        <begin position="1"/>
        <end position="25"/>
    </location>
</feature>
<dbReference type="Proteomes" id="UP000010478">
    <property type="component" value="Plasmid pOSC7112.03"/>
</dbReference>
<reference evidence="2 3" key="1">
    <citation type="submission" date="2012-05" db="EMBL/GenBank/DDBJ databases">
        <title>Finished plasmid 3 of genome of Oscillatoria sp. PCC 7112.</title>
        <authorList>
            <consortium name="US DOE Joint Genome Institute"/>
            <person name="Gugger M."/>
            <person name="Coursin T."/>
            <person name="Rippka R."/>
            <person name="Tandeau De Marsac N."/>
            <person name="Huntemann M."/>
            <person name="Wei C.-L."/>
            <person name="Han J."/>
            <person name="Detter J.C."/>
            <person name="Han C."/>
            <person name="Tapia R."/>
            <person name="Davenport K."/>
            <person name="Daligault H."/>
            <person name="Erkkila T."/>
            <person name="Gu W."/>
            <person name="Munk A.C.C."/>
            <person name="Teshima H."/>
            <person name="Xu Y."/>
            <person name="Chain P."/>
            <person name="Chen A."/>
            <person name="Krypides N."/>
            <person name="Mavromatis K."/>
            <person name="Markowitz V."/>
            <person name="Szeto E."/>
            <person name="Ivanova N."/>
            <person name="Mikhailova N."/>
            <person name="Ovchinnikova G."/>
            <person name="Pagani I."/>
            <person name="Pati A."/>
            <person name="Goodwin L."/>
            <person name="Peters L."/>
            <person name="Pitluck S."/>
            <person name="Woyke T."/>
            <person name="Kerfeld C."/>
        </authorList>
    </citation>
    <scope>NUCLEOTIDE SEQUENCE [LARGE SCALE GENOMIC DNA]</scope>
    <source>
        <strain evidence="2 3">PCC 7112</strain>
        <plasmid evidence="2 3">pOSC7112.03</plasmid>
    </source>
</reference>
<gene>
    <name evidence="2" type="ORF">Osc7112_6742</name>
</gene>
<dbReference type="KEGG" id="oni:Osc7112_6742"/>
<protein>
    <submittedName>
        <fullName evidence="2">Uncharacterized protein</fullName>
    </submittedName>
</protein>
<dbReference type="RefSeq" id="WP_015179806.1">
    <property type="nucleotide sequence ID" value="NC_019731.1"/>
</dbReference>
<sequence>MIGWPFSKSEDDGSDEENRHWASSEEDCKAMQKKYGWELKRVEHHDGDSDSGVDCVFKGKQTSFWDMWVDHQDYKEE</sequence>
<dbReference type="AlphaFoldDB" id="K9VSC4"/>
<proteinExistence type="predicted"/>
<name>K9VSC4_9CYAN</name>
<accession>K9VSC4</accession>
<dbReference type="EMBL" id="CP003617">
    <property type="protein sequence ID" value="AFZ10841.1"/>
    <property type="molecule type" value="Genomic_DNA"/>
</dbReference>
<keyword evidence="3" id="KW-1185">Reference proteome</keyword>
<organism evidence="2 3">
    <name type="scientific">Phormidium nigroviride PCC 7112</name>
    <dbReference type="NCBI Taxonomy" id="179408"/>
    <lineage>
        <taxon>Bacteria</taxon>
        <taxon>Bacillati</taxon>
        <taxon>Cyanobacteriota</taxon>
        <taxon>Cyanophyceae</taxon>
        <taxon>Oscillatoriophycideae</taxon>
        <taxon>Oscillatoriales</taxon>
        <taxon>Oscillatoriaceae</taxon>
        <taxon>Phormidium</taxon>
    </lineage>
</organism>
<geneLocation type="plasmid" evidence="2 3">
    <name>pOSC7112.03</name>
</geneLocation>
<evidence type="ECO:0000313" key="3">
    <source>
        <dbReference type="Proteomes" id="UP000010478"/>
    </source>
</evidence>
<keyword evidence="2" id="KW-0614">Plasmid</keyword>
<feature type="compositionally biased region" description="Basic and acidic residues" evidence="1">
    <location>
        <begin position="8"/>
        <end position="25"/>
    </location>
</feature>
<evidence type="ECO:0000313" key="2">
    <source>
        <dbReference type="EMBL" id="AFZ10841.1"/>
    </source>
</evidence>